<accession>X0RZG4</accession>
<feature type="region of interest" description="Disordered" evidence="1">
    <location>
        <begin position="1"/>
        <end position="25"/>
    </location>
</feature>
<proteinExistence type="predicted"/>
<protein>
    <submittedName>
        <fullName evidence="2">Uncharacterized protein</fullName>
    </submittedName>
</protein>
<feature type="non-terminal residue" evidence="2">
    <location>
        <position position="1"/>
    </location>
</feature>
<reference evidence="2" key="1">
    <citation type="journal article" date="2014" name="Front. Microbiol.">
        <title>High frequency of phylogenetically diverse reductive dehalogenase-homologous genes in deep subseafloor sedimentary metagenomes.</title>
        <authorList>
            <person name="Kawai M."/>
            <person name="Futagami T."/>
            <person name="Toyoda A."/>
            <person name="Takaki Y."/>
            <person name="Nishi S."/>
            <person name="Hori S."/>
            <person name="Arai W."/>
            <person name="Tsubouchi T."/>
            <person name="Morono Y."/>
            <person name="Uchiyama I."/>
            <person name="Ito T."/>
            <person name="Fujiyama A."/>
            <person name="Inagaki F."/>
            <person name="Takami H."/>
        </authorList>
    </citation>
    <scope>NUCLEOTIDE SEQUENCE</scope>
    <source>
        <strain evidence="2">Expedition CK06-06</strain>
    </source>
</reference>
<comment type="caution">
    <text evidence="2">The sequence shown here is derived from an EMBL/GenBank/DDBJ whole genome shotgun (WGS) entry which is preliminary data.</text>
</comment>
<name>X0RZG4_9ZZZZ</name>
<organism evidence="2">
    <name type="scientific">marine sediment metagenome</name>
    <dbReference type="NCBI Taxonomy" id="412755"/>
    <lineage>
        <taxon>unclassified sequences</taxon>
        <taxon>metagenomes</taxon>
        <taxon>ecological metagenomes</taxon>
    </lineage>
</organism>
<dbReference type="AlphaFoldDB" id="X0RZG4"/>
<dbReference type="EMBL" id="BARS01007695">
    <property type="protein sequence ID" value="GAF68391.1"/>
    <property type="molecule type" value="Genomic_DNA"/>
</dbReference>
<gene>
    <name evidence="2" type="ORF">S01H1_14772</name>
</gene>
<sequence length="130" mass="14492">HSGTGWQSQQNLNTNHEPGQPGSGPWWLPTEFGWGWICTVEPPLDTQRDIQNRKITVYTEPECINVLYSTGAFVDNAGTWTTNAPSGNWTPTPDDVYFALTTVGNVQEGCWQLNEGQDETLAEFWASDQS</sequence>
<evidence type="ECO:0000256" key="1">
    <source>
        <dbReference type="SAM" id="MobiDB-lite"/>
    </source>
</evidence>
<feature type="compositionally biased region" description="Polar residues" evidence="1">
    <location>
        <begin position="1"/>
        <end position="17"/>
    </location>
</feature>
<evidence type="ECO:0000313" key="2">
    <source>
        <dbReference type="EMBL" id="GAF68391.1"/>
    </source>
</evidence>